<keyword evidence="2" id="KW-0472">Membrane</keyword>
<keyword evidence="4" id="KW-1185">Reference proteome</keyword>
<accession>A0ABN6Y3V1</accession>
<sequence length="190" mass="19109">MTPGGVLFTGAGSARLRDVVFASEPHSSTLVDMVGSAGVALAVIGVCGVLARQWRSRLAATPAPGAVGVAPSRSVASDEQRRGGVSRPGTGAGAPRRAGLPLRLLAGVGAMPLTVYTAHLLVIAVLSHSGFLASLTAVGEAGVLVAFVAGSCALAAAWRGRPGPLERFVAAVARRVSAWPSRSPRSASIR</sequence>
<proteinExistence type="predicted"/>
<keyword evidence="2" id="KW-1133">Transmembrane helix</keyword>
<feature type="transmembrane region" description="Helical" evidence="2">
    <location>
        <begin position="132"/>
        <end position="158"/>
    </location>
</feature>
<feature type="transmembrane region" description="Helical" evidence="2">
    <location>
        <begin position="104"/>
        <end position="126"/>
    </location>
</feature>
<evidence type="ECO:0000256" key="1">
    <source>
        <dbReference type="SAM" id="MobiDB-lite"/>
    </source>
</evidence>
<dbReference type="Proteomes" id="UP001321486">
    <property type="component" value="Chromosome"/>
</dbReference>
<feature type="region of interest" description="Disordered" evidence="1">
    <location>
        <begin position="63"/>
        <end position="94"/>
    </location>
</feature>
<keyword evidence="2" id="KW-0812">Transmembrane</keyword>
<protein>
    <recommendedName>
        <fullName evidence="5">DUF418 domain-containing protein</fullName>
    </recommendedName>
</protein>
<name>A0ABN6Y3V1_9MICO</name>
<evidence type="ECO:0000313" key="3">
    <source>
        <dbReference type="EMBL" id="BDZ51759.1"/>
    </source>
</evidence>
<dbReference type="EMBL" id="AP027732">
    <property type="protein sequence ID" value="BDZ51759.1"/>
    <property type="molecule type" value="Genomic_DNA"/>
</dbReference>
<organism evidence="3 4">
    <name type="scientific">Frondihabitans sucicola</name>
    <dbReference type="NCBI Taxonomy" id="1268041"/>
    <lineage>
        <taxon>Bacteria</taxon>
        <taxon>Bacillati</taxon>
        <taxon>Actinomycetota</taxon>
        <taxon>Actinomycetes</taxon>
        <taxon>Micrococcales</taxon>
        <taxon>Microbacteriaceae</taxon>
        <taxon>Frondihabitans</taxon>
    </lineage>
</organism>
<reference evidence="4" key="1">
    <citation type="journal article" date="2019" name="Int. J. Syst. Evol. Microbiol.">
        <title>The Global Catalogue of Microorganisms (GCM) 10K type strain sequencing project: providing services to taxonomists for standard genome sequencing and annotation.</title>
        <authorList>
            <consortium name="The Broad Institute Genomics Platform"/>
            <consortium name="The Broad Institute Genome Sequencing Center for Infectious Disease"/>
            <person name="Wu L."/>
            <person name="Ma J."/>
        </authorList>
    </citation>
    <scope>NUCLEOTIDE SEQUENCE [LARGE SCALE GENOMIC DNA]</scope>
    <source>
        <strain evidence="4">NBRC 108728</strain>
    </source>
</reference>
<evidence type="ECO:0008006" key="5">
    <source>
        <dbReference type="Google" id="ProtNLM"/>
    </source>
</evidence>
<feature type="transmembrane region" description="Helical" evidence="2">
    <location>
        <begin position="33"/>
        <end position="51"/>
    </location>
</feature>
<evidence type="ECO:0000256" key="2">
    <source>
        <dbReference type="SAM" id="Phobius"/>
    </source>
</evidence>
<dbReference type="RefSeq" id="WP_286344452.1">
    <property type="nucleotide sequence ID" value="NZ_AP027732.1"/>
</dbReference>
<gene>
    <name evidence="3" type="ORF">GCM10025867_40000</name>
</gene>
<evidence type="ECO:0000313" key="4">
    <source>
        <dbReference type="Proteomes" id="UP001321486"/>
    </source>
</evidence>